<dbReference type="InParanoid" id="A0A316YLG4"/>
<reference evidence="2 3" key="1">
    <citation type="journal article" date="2018" name="Mol. Biol. Evol.">
        <title>Broad Genomic Sampling Reveals a Smut Pathogenic Ancestry of the Fungal Clade Ustilaginomycotina.</title>
        <authorList>
            <person name="Kijpornyongpan T."/>
            <person name="Mondo S.J."/>
            <person name="Barry K."/>
            <person name="Sandor L."/>
            <person name="Lee J."/>
            <person name="Lipzen A."/>
            <person name="Pangilinan J."/>
            <person name="LaButti K."/>
            <person name="Hainaut M."/>
            <person name="Henrissat B."/>
            <person name="Grigoriev I.V."/>
            <person name="Spatafora J.W."/>
            <person name="Aime M.C."/>
        </authorList>
    </citation>
    <scope>NUCLEOTIDE SEQUENCE [LARGE SCALE GENOMIC DNA]</scope>
    <source>
        <strain evidence="2 3">MCA 4198</strain>
    </source>
</reference>
<dbReference type="AlphaFoldDB" id="A0A316YLG4"/>
<gene>
    <name evidence="2" type="ORF">FA10DRAFT_268174</name>
</gene>
<feature type="compositionally biased region" description="Polar residues" evidence="1">
    <location>
        <begin position="381"/>
        <end position="402"/>
    </location>
</feature>
<accession>A0A316YLG4</accession>
<evidence type="ECO:0000313" key="3">
    <source>
        <dbReference type="Proteomes" id="UP000245768"/>
    </source>
</evidence>
<feature type="compositionally biased region" description="Low complexity" evidence="1">
    <location>
        <begin position="286"/>
        <end position="331"/>
    </location>
</feature>
<name>A0A316YLG4_9BASI</name>
<evidence type="ECO:0000256" key="1">
    <source>
        <dbReference type="SAM" id="MobiDB-lite"/>
    </source>
</evidence>
<feature type="region of interest" description="Disordered" evidence="1">
    <location>
        <begin position="259"/>
        <end position="334"/>
    </location>
</feature>
<evidence type="ECO:0000313" key="2">
    <source>
        <dbReference type="EMBL" id="PWN89644.1"/>
    </source>
</evidence>
<dbReference type="RefSeq" id="XP_025376842.1">
    <property type="nucleotide sequence ID" value="XM_025522217.1"/>
</dbReference>
<dbReference type="Proteomes" id="UP000245768">
    <property type="component" value="Unassembled WGS sequence"/>
</dbReference>
<sequence>MDRNQDRQPLDADMDGVASCSASPAQALASSSTRPTEMTAFIHLHSFVSTTIHLPCLECSITMLQHVLSHVVVASELACKLSSCSRLGPLPSSPSSLSDLSDTNAPHPADAEQLEVHLGEIRSKMQQLRKTVGDRMLESTFWAWLHVLLRSERAWRTALSTEILQLKEGVLSSSTVAVRGRSNSCGIDRTMQHRQRHEADAWTDCEVVERARLVVGLDELVKQTEHRQGDIGALRRVTIFTLDVFRLVSLPPPPVYHAVEPGEPAPPPYTPPFETLSISTPPPSPLSLRSAAKRSTSSRPSSASSDSSTRTPGRLTSRSMPSMAMRSSPSSLTHSLEVLQSADEADAELNHASVEHDDAESDGESDGENKSKRQRRLLNGAWNSPTVTATHGQTTDAQSLWNTPSACLPSSPSSSLQSTSDADGGFSHWLDQPPVTILAIGHALERRCWSLCPSYASTPAPAIPPTPAQHARLLHRAFRPALLSTSGLEQERQTAASVSSAMVDSITS</sequence>
<feature type="compositionally biased region" description="Low complexity" evidence="1">
    <location>
        <begin position="403"/>
        <end position="422"/>
    </location>
</feature>
<proteinExistence type="predicted"/>
<dbReference type="EMBL" id="KZ819637">
    <property type="protein sequence ID" value="PWN89644.1"/>
    <property type="molecule type" value="Genomic_DNA"/>
</dbReference>
<organism evidence="2 3">
    <name type="scientific">Acaromyces ingoldii</name>
    <dbReference type="NCBI Taxonomy" id="215250"/>
    <lineage>
        <taxon>Eukaryota</taxon>
        <taxon>Fungi</taxon>
        <taxon>Dikarya</taxon>
        <taxon>Basidiomycota</taxon>
        <taxon>Ustilaginomycotina</taxon>
        <taxon>Exobasidiomycetes</taxon>
        <taxon>Exobasidiales</taxon>
        <taxon>Cryptobasidiaceae</taxon>
        <taxon>Acaromyces</taxon>
    </lineage>
</organism>
<protein>
    <submittedName>
        <fullName evidence="2">Uncharacterized protein</fullName>
    </submittedName>
</protein>
<feature type="region of interest" description="Disordered" evidence="1">
    <location>
        <begin position="380"/>
        <end position="422"/>
    </location>
</feature>
<keyword evidence="3" id="KW-1185">Reference proteome</keyword>
<feature type="compositionally biased region" description="Acidic residues" evidence="1">
    <location>
        <begin position="357"/>
        <end position="366"/>
    </location>
</feature>
<feature type="region of interest" description="Disordered" evidence="1">
    <location>
        <begin position="354"/>
        <end position="373"/>
    </location>
</feature>
<dbReference type="GeneID" id="37044133"/>